<keyword evidence="1" id="KW-0812">Transmembrane</keyword>
<accession>A0A0G0DG02</accession>
<proteinExistence type="predicted"/>
<evidence type="ECO:0000313" key="2">
    <source>
        <dbReference type="EMBL" id="KKP92363.1"/>
    </source>
</evidence>
<name>A0A0G0DG02_9BACT</name>
<dbReference type="Proteomes" id="UP000034140">
    <property type="component" value="Unassembled WGS sequence"/>
</dbReference>
<evidence type="ECO:0000256" key="1">
    <source>
        <dbReference type="SAM" id="Phobius"/>
    </source>
</evidence>
<evidence type="ECO:0000313" key="3">
    <source>
        <dbReference type="Proteomes" id="UP000034140"/>
    </source>
</evidence>
<comment type="caution">
    <text evidence="2">The sequence shown here is derived from an EMBL/GenBank/DDBJ whole genome shotgun (WGS) entry which is preliminary data.</text>
</comment>
<protein>
    <submittedName>
        <fullName evidence="2">Uncharacterized protein</fullName>
    </submittedName>
</protein>
<sequence length="146" mass="17552">MSPRNIQKYSWRNMPLWGDFCETMEDLVCVDTIYRVDNYTTRGVYYTVLSEDCGYLRFFPLSGVSRAHLGNRISLRNHNQLILRKEGVNIFIYVTRYFFLNLLRERNRGRLGQYRSLLFNSLLICIFDIFFLFQYTFGVNRAYAQY</sequence>
<reference evidence="2 3" key="1">
    <citation type="journal article" date="2015" name="Nature">
        <title>rRNA introns, odd ribosomes, and small enigmatic genomes across a large radiation of phyla.</title>
        <authorList>
            <person name="Brown C.T."/>
            <person name="Hug L.A."/>
            <person name="Thomas B.C."/>
            <person name="Sharon I."/>
            <person name="Castelle C.J."/>
            <person name="Singh A."/>
            <person name="Wilkins M.J."/>
            <person name="Williams K.H."/>
            <person name="Banfield J.F."/>
        </authorList>
    </citation>
    <scope>NUCLEOTIDE SEQUENCE [LARGE SCALE GENOMIC DNA]</scope>
</reference>
<feature type="transmembrane region" description="Helical" evidence="1">
    <location>
        <begin position="117"/>
        <end position="137"/>
    </location>
</feature>
<dbReference type="EMBL" id="LBRE01000016">
    <property type="protein sequence ID" value="KKP92363.1"/>
    <property type="molecule type" value="Genomic_DNA"/>
</dbReference>
<dbReference type="AlphaFoldDB" id="A0A0G0DG02"/>
<organism evidence="2 3">
    <name type="scientific">candidate division WS6 bacterium GW2011_GWC1_36_11</name>
    <dbReference type="NCBI Taxonomy" id="1619090"/>
    <lineage>
        <taxon>Bacteria</taxon>
        <taxon>Candidatus Dojkabacteria</taxon>
    </lineage>
</organism>
<keyword evidence="1" id="KW-0472">Membrane</keyword>
<keyword evidence="1" id="KW-1133">Transmembrane helix</keyword>
<gene>
    <name evidence="2" type="ORF">UR96_C0016G0005</name>
</gene>